<dbReference type="SUPFAM" id="SSF52540">
    <property type="entry name" value="P-loop containing nucleoside triphosphate hydrolases"/>
    <property type="match status" value="1"/>
</dbReference>
<dbReference type="EMBL" id="JBCFQK010000010">
    <property type="protein sequence ID" value="MFA9194490.1"/>
    <property type="molecule type" value="Genomic_DNA"/>
</dbReference>
<dbReference type="InterPro" id="IPR027417">
    <property type="entry name" value="P-loop_NTPase"/>
</dbReference>
<proteinExistence type="predicted"/>
<dbReference type="InterPro" id="IPR011991">
    <property type="entry name" value="ArsR-like_HTH"/>
</dbReference>
<comment type="caution">
    <text evidence="1">The sequence shown here is derived from an EMBL/GenBank/DDBJ whole genome shotgun (WGS) entry which is preliminary data.</text>
</comment>
<dbReference type="CDD" id="cd00090">
    <property type="entry name" value="HTH_ARSR"/>
    <property type="match status" value="1"/>
</dbReference>
<accession>A0ABV4TKI6</accession>
<dbReference type="Gene3D" id="1.10.10.10">
    <property type="entry name" value="Winged helix-like DNA-binding domain superfamily/Winged helix DNA-binding domain"/>
    <property type="match status" value="1"/>
</dbReference>
<sequence>MNTTDKDNFFNAVESLKKYRRADLVDEKGRNLLEKLYTDLLPSEHILKKSLKDNTTYLVGRKGTGKSTIFLRIEQELRKNDFYLPCYIDVKTVYESAQTEYINLDYLTEYLDPKSLQKYLIERSFLQSVLSRLLVEINLRYDTFFHNILDAISNTKSKKVKEKIEALKNKIEDNEALKEIEIPIIKNIAFNKKNSNSTAKEKQSQTGPIDLKTGISEKGLDASISFNDSFSKKEGINNTSEVETNFSSVYMQIFQIKTFIEEVKEVLKDLNIKHIVILLDDFSEIDDTAIETFVDVLLAPLNNWSEEFIKFKIAAYPNRIHYGKIDPGKIDIINLDFYNLYSEFERNKMEEGAIDFTKRLIEKRITFFTGKSSSDYFDTSRNTIEEYYELIFQTSMNVPRIIGYILSYCYQSKIIYDKKINKSDIESAAQKYYEDKIEPFFHKTTFSLMSINEKIDILQLRELLLKYTDKLTEIKRKITSSEYSGESYIVSSPYASHFHFIPELEKFLNTLELNYFISKYTEMSDKDGKLVSIYCINYGLAVKNNLMWGKPKGSKHRKYFIERPFNFNPLIKDFLASSKRTHCINPECNQTFTQDQIPLLEFTNYTCNKCHSQVISESIAENIQNELKQIENKDLLPETDINIIMELASQNKPLIAREIAEELDLSSQSIGQKNKMLDLKKGLIKRNKDVNPFSYELTELAKNMYK</sequence>
<dbReference type="RefSeq" id="WP_373391590.1">
    <property type="nucleotide sequence ID" value="NZ_JBCFQJ010000012.1"/>
</dbReference>
<evidence type="ECO:0000313" key="1">
    <source>
        <dbReference type="EMBL" id="MFA9194490.1"/>
    </source>
</evidence>
<dbReference type="Proteomes" id="UP001574170">
    <property type="component" value="Unassembled WGS sequence"/>
</dbReference>
<organism evidence="1 2">
    <name type="scientific">Flavobacterium magnesitis</name>
    <dbReference type="NCBI Taxonomy" id="3138077"/>
    <lineage>
        <taxon>Bacteria</taxon>
        <taxon>Pseudomonadati</taxon>
        <taxon>Bacteroidota</taxon>
        <taxon>Flavobacteriia</taxon>
        <taxon>Flavobacteriales</taxon>
        <taxon>Flavobacteriaceae</taxon>
        <taxon>Flavobacterium</taxon>
    </lineage>
</organism>
<keyword evidence="2" id="KW-1185">Reference proteome</keyword>
<reference evidence="1 2" key="1">
    <citation type="submission" date="2024-04" db="EMBL/GenBank/DDBJ databases">
        <title>New Clade of Flavobacterium.</title>
        <authorList>
            <person name="Matos L."/>
            <person name="Proenca D.N."/>
            <person name="Fransisco R.M."/>
            <person name="Chung A.P."/>
            <person name="Maccario L."/>
            <person name="Sorensen S.J."/>
            <person name="Morais P.V."/>
        </authorList>
    </citation>
    <scope>NUCLEOTIDE SEQUENCE [LARGE SCALE GENOMIC DNA]</scope>
    <source>
        <strain evidence="1 2">FBOR7N2.3</strain>
    </source>
</reference>
<gene>
    <name evidence="1" type="ORF">AAGV33_08725</name>
</gene>
<dbReference type="InterPro" id="IPR036388">
    <property type="entry name" value="WH-like_DNA-bd_sf"/>
</dbReference>
<name>A0ABV4TKI6_9FLAO</name>
<evidence type="ECO:0000313" key="2">
    <source>
        <dbReference type="Proteomes" id="UP001574170"/>
    </source>
</evidence>
<protein>
    <submittedName>
        <fullName evidence="1">Winged helix-turn-helix domain-containing protein</fullName>
    </submittedName>
</protein>